<dbReference type="KEGG" id="gvi:gll3347"/>
<gene>
    <name evidence="2" type="ordered locus">gll3347</name>
    <name evidence="1" type="ordered locus">glr3268</name>
</gene>
<accession>Q7M7E1</accession>
<dbReference type="InParanoid" id="Q7M7E1"/>
<reference evidence="1" key="2">
    <citation type="journal article" date="2003" name="DNA Res.">
        <title>Complete genome structure of Gloeobacter violaceus PCC 7421, a cyanobacterium that lacks thylakoids (supplement).</title>
        <authorList>
            <person name="Nakamura Y."/>
            <person name="Kaneko T."/>
            <person name="Sato S."/>
            <person name="Mimuro M."/>
            <person name="Miyashita H."/>
            <person name="Tsuchiya T."/>
            <person name="Sasamoto S."/>
            <person name="Watanabe A."/>
            <person name="Kawashima K."/>
            <person name="Kishida Y."/>
            <person name="Kiyokawa C."/>
            <person name="Kohara M."/>
            <person name="Matsumoto M."/>
            <person name="Matsuno A."/>
            <person name="Nakazaki N."/>
            <person name="Shimpo S."/>
            <person name="Takeuchi C."/>
            <person name="Yamada M."/>
            <person name="Tabata S."/>
        </authorList>
    </citation>
    <scope>NUCLEOTIDE SEQUENCE</scope>
    <source>
        <strain evidence="1">PCC 7421</strain>
    </source>
</reference>
<dbReference type="InterPro" id="IPR047654">
    <property type="entry name" value="IS1634_transpos"/>
</dbReference>
<evidence type="ECO:0000313" key="3">
    <source>
        <dbReference type="Proteomes" id="UP000000557"/>
    </source>
</evidence>
<dbReference type="PATRIC" id="fig|251221.4.peg.3300"/>
<dbReference type="Proteomes" id="UP000000557">
    <property type="component" value="Chromosome"/>
</dbReference>
<dbReference type="OrthoDB" id="467786at2"/>
<protein>
    <submittedName>
        <fullName evidence="2">Gll3347 protein</fullName>
    </submittedName>
    <submittedName>
        <fullName evidence="1">Glr3268 protein</fullName>
    </submittedName>
</protein>
<dbReference type="eggNOG" id="COG5421">
    <property type="taxonomic scope" value="Bacteria"/>
</dbReference>
<dbReference type="PANTHER" id="PTHR34614">
    <property type="match status" value="1"/>
</dbReference>
<dbReference type="EMBL" id="BA000045">
    <property type="protein sequence ID" value="BAC91288.1"/>
    <property type="molecule type" value="Genomic_DNA"/>
</dbReference>
<organism evidence="1 3">
    <name type="scientific">Gloeobacter violaceus (strain ATCC 29082 / PCC 7421)</name>
    <dbReference type="NCBI Taxonomy" id="251221"/>
    <lineage>
        <taxon>Bacteria</taxon>
        <taxon>Bacillati</taxon>
        <taxon>Cyanobacteriota</taxon>
        <taxon>Cyanophyceae</taxon>
        <taxon>Gloeobacterales</taxon>
        <taxon>Gloeobacteraceae</taxon>
        <taxon>Gloeobacter</taxon>
    </lineage>
</organism>
<dbReference type="EnsemblBacteria" id="BAC91209">
    <property type="protein sequence ID" value="BAC91209"/>
    <property type="gene ID" value="BAC91209"/>
</dbReference>
<dbReference type="RefSeq" id="WP_011143258.1">
    <property type="nucleotide sequence ID" value="NC_005125.1"/>
</dbReference>
<reference evidence="1 3" key="1">
    <citation type="journal article" date="2003" name="DNA Res.">
        <title>Complete genome structure of Gloeobacter violaceus PCC 7421, a cyanobacterium that lacks thylakoids.</title>
        <authorList>
            <person name="Nakamura Y."/>
            <person name="Kaneko T."/>
            <person name="Sato S."/>
            <person name="Mimuro M."/>
            <person name="Miyashita H."/>
            <person name="Tsuchiya T."/>
            <person name="Sasamoto S."/>
            <person name="Watanabe A."/>
            <person name="Kawashima K."/>
            <person name="Kishida Y."/>
            <person name="Kiyokawa C."/>
            <person name="Kohara M."/>
            <person name="Matsumoto M."/>
            <person name="Matsuno A."/>
            <person name="Nakazaki N."/>
            <person name="Shimpo S."/>
            <person name="Takeuchi C."/>
            <person name="Yamada M."/>
            <person name="Tabata S."/>
        </authorList>
    </citation>
    <scope>NUCLEOTIDE SEQUENCE [LARGE SCALE GENOMIC DNA]</scope>
    <source>
        <strain evidence="3">ATCC 29082 / PCC 7421</strain>
        <strain evidence="1">PCC 7421</strain>
    </source>
</reference>
<dbReference type="STRING" id="251221.gene:10760777"/>
<evidence type="ECO:0000313" key="1">
    <source>
        <dbReference type="EMBL" id="BAC91209.1"/>
    </source>
</evidence>
<evidence type="ECO:0000313" key="2">
    <source>
        <dbReference type="EMBL" id="BAC91288.1"/>
    </source>
</evidence>
<name>Q7M7E1_GLOVI</name>
<dbReference type="KEGG" id="gvi:glr3268"/>
<dbReference type="HOGENOM" id="CLU_034349_1_1_3"/>
<dbReference type="NCBIfam" id="NF033559">
    <property type="entry name" value="transpos_IS1634"/>
    <property type="match status" value="1"/>
</dbReference>
<proteinExistence type="predicted"/>
<sequence>MLATNVLEHERLSSTQVLSQYKAQQSVERGFRFLKDPLFFTSSVFLKLPERVEALALVMGLCLLVYSLGQRQLRQALAETQTTVKNQLKKPTATPTLRWIFQSFQAVHLLEVAGAGQVSNLNEERRRVVQLLGEACGRYYLVG</sequence>
<dbReference type="AlphaFoldDB" id="Q7M7E1"/>
<dbReference type="EnsemblBacteria" id="BAC91288">
    <property type="protein sequence ID" value="BAC91288"/>
    <property type="gene ID" value="BAC91288"/>
</dbReference>
<dbReference type="PANTHER" id="PTHR34614:SF2">
    <property type="entry name" value="TRANSPOSASE IS4-LIKE DOMAIN-CONTAINING PROTEIN"/>
    <property type="match status" value="1"/>
</dbReference>
<keyword evidence="3" id="KW-1185">Reference proteome</keyword>
<dbReference type="EMBL" id="BA000045">
    <property type="protein sequence ID" value="BAC91209.1"/>
    <property type="molecule type" value="Genomic_DNA"/>
</dbReference>